<dbReference type="Gene3D" id="3.40.190.150">
    <property type="entry name" value="Bordetella uptake gene, domain 1"/>
    <property type="match status" value="1"/>
</dbReference>
<dbReference type="PANTHER" id="PTHR42928:SF5">
    <property type="entry name" value="BLR1237 PROTEIN"/>
    <property type="match status" value="1"/>
</dbReference>
<dbReference type="AlphaFoldDB" id="A0A562BG58"/>
<dbReference type="PANTHER" id="PTHR42928">
    <property type="entry name" value="TRICARBOXYLATE-BINDING PROTEIN"/>
    <property type="match status" value="1"/>
</dbReference>
<protein>
    <submittedName>
        <fullName evidence="3">Tripartite-type tricarboxylate transporter receptor subunit TctC</fullName>
    </submittedName>
</protein>
<accession>A0A562BG58</accession>
<dbReference type="SUPFAM" id="SSF53850">
    <property type="entry name" value="Periplasmic binding protein-like II"/>
    <property type="match status" value="1"/>
</dbReference>
<evidence type="ECO:0000313" key="3">
    <source>
        <dbReference type="EMBL" id="TWG84073.1"/>
    </source>
</evidence>
<dbReference type="CDD" id="cd13578">
    <property type="entry name" value="PBP2_Bug27"/>
    <property type="match status" value="1"/>
</dbReference>
<dbReference type="InterPro" id="IPR006311">
    <property type="entry name" value="TAT_signal"/>
</dbReference>
<proteinExistence type="inferred from homology"/>
<dbReference type="Proteomes" id="UP000318141">
    <property type="component" value="Unassembled WGS sequence"/>
</dbReference>
<organism evidence="3 4">
    <name type="scientific">Cupriavidus gilardii J11</name>
    <dbReference type="NCBI Taxonomy" id="936133"/>
    <lineage>
        <taxon>Bacteria</taxon>
        <taxon>Pseudomonadati</taxon>
        <taxon>Pseudomonadota</taxon>
        <taxon>Betaproteobacteria</taxon>
        <taxon>Burkholderiales</taxon>
        <taxon>Burkholderiaceae</taxon>
        <taxon>Cupriavidus</taxon>
    </lineage>
</organism>
<dbReference type="Gene3D" id="3.40.190.10">
    <property type="entry name" value="Periplasmic binding protein-like II"/>
    <property type="match status" value="1"/>
</dbReference>
<dbReference type="InterPro" id="IPR005064">
    <property type="entry name" value="BUG"/>
</dbReference>
<dbReference type="PROSITE" id="PS51318">
    <property type="entry name" value="TAT"/>
    <property type="match status" value="1"/>
</dbReference>
<sequence>MFKMATRPPKGALAPWPARRRALTLAAALLAAIPAARADQPQSAPGTQAYPCPTVRLVSPYPPGGTTDILARIVAPGLSKRLGTTVIVDNRGGASSNIGTEFVARARPDGCTALLGNNTGIVINRNLYKLNIDPVRDLAPVGEVAAVPLVLYVNQSLPAKNVQELVELVKASPGKYSYASGGSGSPQHLAGELIKLERQLDLLHVPYRGQGPALSDVLAGQVPIAFETTTAIAPHLKSGRIRALATTGAQRARSMPDLPTMQELGFPGFVIENWYGVFVPAQTPAPLVERLNAELNRVLKEPDVARKLADMGSADVSGTVKQFRAFIARELPLWESVVKRSGATID</sequence>
<dbReference type="InterPro" id="IPR042100">
    <property type="entry name" value="Bug_dom1"/>
</dbReference>
<feature type="signal peptide" evidence="2">
    <location>
        <begin position="1"/>
        <end position="38"/>
    </location>
</feature>
<reference evidence="3 4" key="1">
    <citation type="submission" date="2019-07" db="EMBL/GenBank/DDBJ databases">
        <title>Genome sequencing of lignin-degrading bacterial isolates.</title>
        <authorList>
            <person name="Gladden J."/>
        </authorList>
    </citation>
    <scope>NUCLEOTIDE SEQUENCE [LARGE SCALE GENOMIC DNA]</scope>
    <source>
        <strain evidence="3 4">J11</strain>
    </source>
</reference>
<name>A0A562BG58_9BURK</name>
<keyword evidence="3" id="KW-0675">Receptor</keyword>
<gene>
    <name evidence="3" type="ORF">L602_002900000120</name>
</gene>
<dbReference type="PIRSF" id="PIRSF017082">
    <property type="entry name" value="YflP"/>
    <property type="match status" value="1"/>
</dbReference>
<dbReference type="Pfam" id="PF03401">
    <property type="entry name" value="TctC"/>
    <property type="match status" value="1"/>
</dbReference>
<evidence type="ECO:0000256" key="1">
    <source>
        <dbReference type="ARBA" id="ARBA00006987"/>
    </source>
</evidence>
<comment type="similarity">
    <text evidence="1">Belongs to the UPF0065 (bug) family.</text>
</comment>
<keyword evidence="4" id="KW-1185">Reference proteome</keyword>
<dbReference type="EMBL" id="VLJN01000022">
    <property type="protein sequence ID" value="TWG84073.1"/>
    <property type="molecule type" value="Genomic_DNA"/>
</dbReference>
<evidence type="ECO:0000256" key="2">
    <source>
        <dbReference type="SAM" id="SignalP"/>
    </source>
</evidence>
<comment type="caution">
    <text evidence="3">The sequence shown here is derived from an EMBL/GenBank/DDBJ whole genome shotgun (WGS) entry which is preliminary data.</text>
</comment>
<evidence type="ECO:0000313" key="4">
    <source>
        <dbReference type="Proteomes" id="UP000318141"/>
    </source>
</evidence>
<feature type="chain" id="PRO_5021845664" evidence="2">
    <location>
        <begin position="39"/>
        <end position="346"/>
    </location>
</feature>
<keyword evidence="2" id="KW-0732">Signal</keyword>